<dbReference type="Pfam" id="PF22381">
    <property type="entry name" value="Staph_reg_Sar_Rot"/>
    <property type="match status" value="1"/>
</dbReference>
<evidence type="ECO:0000313" key="10">
    <source>
        <dbReference type="Proteomes" id="UP000313395"/>
    </source>
</evidence>
<comment type="caution">
    <text evidence="9">The sequence shown here is derived from an EMBL/GenBank/DDBJ whole genome shotgun (WGS) entry which is preliminary data.</text>
</comment>
<dbReference type="Gene3D" id="1.10.10.10">
    <property type="entry name" value="Winged helix-like DNA-binding domain superfamily/Winged helix DNA-binding domain"/>
    <property type="match status" value="1"/>
</dbReference>
<dbReference type="InterPro" id="IPR055166">
    <property type="entry name" value="Transc_reg_Sar_Rot_HTH"/>
</dbReference>
<evidence type="ECO:0000259" key="8">
    <source>
        <dbReference type="PROSITE" id="PS50995"/>
    </source>
</evidence>
<gene>
    <name evidence="9" type="ORF">FHK04_04245</name>
</gene>
<dbReference type="GO" id="GO:0005737">
    <property type="term" value="C:cytoplasm"/>
    <property type="evidence" value="ECO:0007669"/>
    <property type="project" value="UniProtKB-SubCell"/>
</dbReference>
<dbReference type="SMART" id="SM00347">
    <property type="entry name" value="HTH_MARR"/>
    <property type="match status" value="1"/>
</dbReference>
<reference evidence="9 10" key="1">
    <citation type="submission" date="2019-06" db="EMBL/GenBank/DDBJ databases">
        <title>Description Trichococcus psychrophilus sp. nov., isolated from a cold spring, by genomic and phenotypic analyses.</title>
        <authorList>
            <person name="Zakharyuk A."/>
        </authorList>
    </citation>
    <scope>NUCLEOTIDE SEQUENCE [LARGE SCALE GENOMIC DNA]</scope>
    <source>
        <strain evidence="9 10">SKBG</strain>
    </source>
</reference>
<feature type="domain" description="HTH marR-type" evidence="8">
    <location>
        <begin position="1"/>
        <end position="142"/>
    </location>
</feature>
<dbReference type="Proteomes" id="UP000313395">
    <property type="component" value="Unassembled WGS sequence"/>
</dbReference>
<dbReference type="InterPro" id="IPR036388">
    <property type="entry name" value="WH-like_DNA-bd_sf"/>
</dbReference>
<comment type="similarity">
    <text evidence="5">Belongs to the SarZ family.</text>
</comment>
<protein>
    <recommendedName>
        <fullName evidence="6">HTH-type transcriptional regulator SarZ</fullName>
    </recommendedName>
    <alternativeName>
        <fullName evidence="7">Staphylococcal accessory regulator Z</fullName>
    </alternativeName>
</protein>
<dbReference type="GO" id="GO:0003677">
    <property type="term" value="F:DNA binding"/>
    <property type="evidence" value="ECO:0007669"/>
    <property type="project" value="UniProtKB-KW"/>
</dbReference>
<evidence type="ECO:0000256" key="2">
    <source>
        <dbReference type="ARBA" id="ARBA00023015"/>
    </source>
</evidence>
<dbReference type="EMBL" id="VENO01000001">
    <property type="protein sequence ID" value="TNV70441.1"/>
    <property type="molecule type" value="Genomic_DNA"/>
</dbReference>
<comment type="subcellular location">
    <subcellularLocation>
        <location evidence="1">Cytoplasm</location>
    </subcellularLocation>
</comment>
<proteinExistence type="inferred from homology"/>
<evidence type="ECO:0000256" key="7">
    <source>
        <dbReference type="ARBA" id="ARBA00047207"/>
    </source>
</evidence>
<dbReference type="PANTHER" id="PTHR42756:SF1">
    <property type="entry name" value="TRANSCRIPTIONAL REPRESSOR OF EMRAB OPERON"/>
    <property type="match status" value="1"/>
</dbReference>
<dbReference type="PROSITE" id="PS50995">
    <property type="entry name" value="HTH_MARR_2"/>
    <property type="match status" value="1"/>
</dbReference>
<keyword evidence="2" id="KW-0805">Transcription regulation</keyword>
<dbReference type="InterPro" id="IPR036390">
    <property type="entry name" value="WH_DNA-bd_sf"/>
</dbReference>
<dbReference type="SUPFAM" id="SSF46785">
    <property type="entry name" value="Winged helix' DNA-binding domain"/>
    <property type="match status" value="1"/>
</dbReference>
<name>A0A5C5ED14_9LACT</name>
<evidence type="ECO:0000256" key="4">
    <source>
        <dbReference type="ARBA" id="ARBA00023163"/>
    </source>
</evidence>
<evidence type="ECO:0000256" key="3">
    <source>
        <dbReference type="ARBA" id="ARBA00023125"/>
    </source>
</evidence>
<accession>A0A5C5ED14</accession>
<organism evidence="9 10">
    <name type="scientific">Trichococcus shcherbakoviae subsp. psychrophilus</name>
    <dbReference type="NCBI Taxonomy" id="2585775"/>
    <lineage>
        <taxon>Bacteria</taxon>
        <taxon>Bacillati</taxon>
        <taxon>Bacillota</taxon>
        <taxon>Bacilli</taxon>
        <taxon>Lactobacillales</taxon>
        <taxon>Carnobacteriaceae</taxon>
        <taxon>Trichococcus</taxon>
    </lineage>
</organism>
<dbReference type="RefSeq" id="WP_140185553.1">
    <property type="nucleotide sequence ID" value="NZ_VENO01000001.1"/>
</dbReference>
<dbReference type="PRINTS" id="PR00598">
    <property type="entry name" value="HTHMARR"/>
</dbReference>
<evidence type="ECO:0000313" key="9">
    <source>
        <dbReference type="EMBL" id="TNV70441.1"/>
    </source>
</evidence>
<evidence type="ECO:0000256" key="1">
    <source>
        <dbReference type="ARBA" id="ARBA00004496"/>
    </source>
</evidence>
<dbReference type="PANTHER" id="PTHR42756">
    <property type="entry name" value="TRANSCRIPTIONAL REGULATOR, MARR"/>
    <property type="match status" value="1"/>
</dbReference>
<dbReference type="AlphaFoldDB" id="A0A5C5ED14"/>
<dbReference type="GO" id="GO:0003700">
    <property type="term" value="F:DNA-binding transcription factor activity"/>
    <property type="evidence" value="ECO:0007669"/>
    <property type="project" value="InterPro"/>
</dbReference>
<evidence type="ECO:0000256" key="5">
    <source>
        <dbReference type="ARBA" id="ARBA00046337"/>
    </source>
</evidence>
<keyword evidence="4" id="KW-0804">Transcription</keyword>
<keyword evidence="10" id="KW-1185">Reference proteome</keyword>
<keyword evidence="3" id="KW-0238">DNA-binding</keyword>
<evidence type="ECO:0000256" key="6">
    <source>
        <dbReference type="ARBA" id="ARBA00047188"/>
    </source>
</evidence>
<sequence>MNKKSDVDTKKFVDVFENLGRIERHNQTLMGIKKSEARAMLCVDYLSKKEEGKVTISEISKNLSIASPTVTELVKVLTKKGYLERKVNEKDKRFVEVALTETGKKIVQDITQYYNDLFSGLVEKLGAEQSDLLVELLNQVNTYFDEWYKKD</sequence>
<dbReference type="InterPro" id="IPR000835">
    <property type="entry name" value="HTH_MarR-typ"/>
</dbReference>